<dbReference type="EMBL" id="AP022596">
    <property type="protein sequence ID" value="BBY63933.1"/>
    <property type="molecule type" value="Genomic_DNA"/>
</dbReference>
<evidence type="ECO:0000313" key="2">
    <source>
        <dbReference type="EMBL" id="BBY63933.1"/>
    </source>
</evidence>
<dbReference type="KEGG" id="mhev:MHEL_21760"/>
<dbReference type="RefSeq" id="WP_163747529.1">
    <property type="nucleotide sequence ID" value="NZ_AP022596.1"/>
</dbReference>
<protein>
    <recommendedName>
        <fullName evidence="1">Restriction endonuclease type IV Mrr domain-containing protein</fullName>
    </recommendedName>
</protein>
<feature type="domain" description="Restriction endonuclease type IV Mrr" evidence="1">
    <location>
        <begin position="14"/>
        <end position="121"/>
    </location>
</feature>
<reference evidence="2 3" key="1">
    <citation type="journal article" date="2019" name="Emerg. Microbes Infect.">
        <title>Comprehensive subspecies identification of 175 nontuberculous mycobacteria species based on 7547 genomic profiles.</title>
        <authorList>
            <person name="Matsumoto Y."/>
            <person name="Kinjo T."/>
            <person name="Motooka D."/>
            <person name="Nabeya D."/>
            <person name="Jung N."/>
            <person name="Uechi K."/>
            <person name="Horii T."/>
            <person name="Iida T."/>
            <person name="Fujita J."/>
            <person name="Nakamura S."/>
        </authorList>
    </citation>
    <scope>NUCLEOTIDE SEQUENCE [LARGE SCALE GENOMIC DNA]</scope>
    <source>
        <strain evidence="2 3">JCM 30396</strain>
    </source>
</reference>
<dbReference type="Pfam" id="PF04471">
    <property type="entry name" value="Mrr_cat"/>
    <property type="match status" value="1"/>
</dbReference>
<evidence type="ECO:0000313" key="3">
    <source>
        <dbReference type="Proteomes" id="UP000467148"/>
    </source>
</evidence>
<organism evidence="2 3">
    <name type="scientific">Mycolicibacterium helvum</name>
    <dbReference type="NCBI Taxonomy" id="1534349"/>
    <lineage>
        <taxon>Bacteria</taxon>
        <taxon>Bacillati</taxon>
        <taxon>Actinomycetota</taxon>
        <taxon>Actinomycetes</taxon>
        <taxon>Mycobacteriales</taxon>
        <taxon>Mycobacteriaceae</taxon>
        <taxon>Mycolicibacterium</taxon>
    </lineage>
</organism>
<accession>A0A7I7T537</accession>
<keyword evidence="3" id="KW-1185">Reference proteome</keyword>
<gene>
    <name evidence="2" type="ORF">MHEL_21760</name>
</gene>
<dbReference type="Proteomes" id="UP000467148">
    <property type="component" value="Chromosome"/>
</dbReference>
<proteinExistence type="predicted"/>
<dbReference type="InterPro" id="IPR007560">
    <property type="entry name" value="Restrct_endonuc_IV_Mrr"/>
</dbReference>
<name>A0A7I7T537_9MYCO</name>
<dbReference type="AlphaFoldDB" id="A0A7I7T537"/>
<sequence length="279" mass="30822">MTTPPESAEYEQFVESLVRRLAKRAPVRTERIRWDEDIKGHATTNQLDVVWDFRDERGQPHRLVFEARSYKSDIKQGQLHAFRSVVDDIQDPDRPVTGVMVTTARYQVGARRVASTYGVVVLELREPADGELDGQLKQIILNATPALAIVENLRFEDVELLVESFDSGLAILGAFEIRLPDGQVIAMSNLLCDGELGNLNDLKPVHEVRRSFDSPVVLRMDGHDVARIRAVSASVGDFLASPATATVAGPQAVAWVLCNSLTGATAWIAEGGEYWVIDS</sequence>
<evidence type="ECO:0000259" key="1">
    <source>
        <dbReference type="Pfam" id="PF04471"/>
    </source>
</evidence>